<feature type="compositionally biased region" description="Low complexity" evidence="1">
    <location>
        <begin position="313"/>
        <end position="324"/>
    </location>
</feature>
<keyword evidence="3" id="KW-1185">Reference proteome</keyword>
<dbReference type="AlphaFoldDB" id="A0A1Y2GKU3"/>
<evidence type="ECO:0000256" key="1">
    <source>
        <dbReference type="SAM" id="MobiDB-lite"/>
    </source>
</evidence>
<feature type="region of interest" description="Disordered" evidence="1">
    <location>
        <begin position="1"/>
        <end position="59"/>
    </location>
</feature>
<dbReference type="GeneID" id="33568441"/>
<dbReference type="PANTHER" id="PTHR14659">
    <property type="entry name" value="ALPHA- AND GAMMA-ADAPTIN-BINDING PROTEIN P34"/>
    <property type="match status" value="1"/>
</dbReference>
<dbReference type="InParanoid" id="A0A1Y2GKU3"/>
<accession>A0A1Y2GKU3</accession>
<evidence type="ECO:0008006" key="4">
    <source>
        <dbReference type="Google" id="ProtNLM"/>
    </source>
</evidence>
<sequence length="519" mass="57791">MAIDSTSITAAHNDNLSPPTSPLPRKEPLSLNGVNSATGAIRESQPSTPTRPKSDHSGVTIPWTIDTKYYSVKVDFWIDETEAHKKAELEKMIEDGELDEMGAVVEAVIFCFSKNEPSTFYDIKPWLAFVERHEPSITLCVATGAPKPSPHQEERLNIPEREEVVDDYDEWCLGNGFEFVDLEDQPSNLTHDEHVGLDRIMEALAAHMWDGLKKKSSKKREQHDRSMMMSFRDDDIDMDSSWRGSVSRKSLMNLDAADLNLHDDIQEMDYDGNDDSEDEDEGDDKAFSRALQELNMHNRSASPTAPVPGPGISSSQSSLGVSSSFPDEHRASKNNDHGFDDEFGADGHEIKELEGDELSFWSSQDSTGRSDLIDRTLERQFKKFLGQPVDDSVTTSSEYGGKESSGELDSSLEKDFSSFELNEDGEFEFGDFVVSEGPGGEELEDLDINFGVRGMSTPNQESIRSMHRALFANIDDEEGMAQTIATLQGLREQGKAMSENDRRELAARVALSFGMQMGE</sequence>
<dbReference type="RefSeq" id="XP_021880616.1">
    <property type="nucleotide sequence ID" value="XM_022026598.1"/>
</dbReference>
<feature type="region of interest" description="Disordered" evidence="1">
    <location>
        <begin position="299"/>
        <end position="345"/>
    </location>
</feature>
<name>A0A1Y2GKU3_9FUNG</name>
<dbReference type="Proteomes" id="UP000193648">
    <property type="component" value="Unassembled WGS sequence"/>
</dbReference>
<feature type="region of interest" description="Disordered" evidence="1">
    <location>
        <begin position="389"/>
        <end position="411"/>
    </location>
</feature>
<gene>
    <name evidence="2" type="ORF">BCR41DRAFT_371353</name>
</gene>
<feature type="compositionally biased region" description="Polar residues" evidence="1">
    <location>
        <begin position="1"/>
        <end position="18"/>
    </location>
</feature>
<feature type="compositionally biased region" description="Polar residues" evidence="1">
    <location>
        <begin position="32"/>
        <end position="51"/>
    </location>
</feature>
<organism evidence="2 3">
    <name type="scientific">Lobosporangium transversale</name>
    <dbReference type="NCBI Taxonomy" id="64571"/>
    <lineage>
        <taxon>Eukaryota</taxon>
        <taxon>Fungi</taxon>
        <taxon>Fungi incertae sedis</taxon>
        <taxon>Mucoromycota</taxon>
        <taxon>Mortierellomycotina</taxon>
        <taxon>Mortierellomycetes</taxon>
        <taxon>Mortierellales</taxon>
        <taxon>Mortierellaceae</taxon>
        <taxon>Lobosporangium</taxon>
    </lineage>
</organism>
<evidence type="ECO:0000313" key="3">
    <source>
        <dbReference type="Proteomes" id="UP000193648"/>
    </source>
</evidence>
<dbReference type="PANTHER" id="PTHR14659:SF1">
    <property type="entry name" value="ALPHA- AND GAMMA-ADAPTIN-BINDING PROTEIN P34"/>
    <property type="match status" value="1"/>
</dbReference>
<proteinExistence type="predicted"/>
<feature type="compositionally biased region" description="Basic and acidic residues" evidence="1">
    <location>
        <begin position="400"/>
        <end position="411"/>
    </location>
</feature>
<dbReference type="OrthoDB" id="10261384at2759"/>
<dbReference type="EMBL" id="MCFF01000022">
    <property type="protein sequence ID" value="ORZ13832.1"/>
    <property type="molecule type" value="Genomic_DNA"/>
</dbReference>
<comment type="caution">
    <text evidence="2">The sequence shown here is derived from an EMBL/GenBank/DDBJ whole genome shotgun (WGS) entry which is preliminary data.</text>
</comment>
<feature type="compositionally biased region" description="Basic and acidic residues" evidence="1">
    <location>
        <begin position="326"/>
        <end position="345"/>
    </location>
</feature>
<dbReference type="InterPro" id="IPR019341">
    <property type="entry name" value="Alpha/Gamma-adaptin-bd_p34"/>
</dbReference>
<dbReference type="STRING" id="64571.A0A1Y2GKU3"/>
<evidence type="ECO:0000313" key="2">
    <source>
        <dbReference type="EMBL" id="ORZ13832.1"/>
    </source>
</evidence>
<feature type="region of interest" description="Disordered" evidence="1">
    <location>
        <begin position="212"/>
        <end position="239"/>
    </location>
</feature>
<protein>
    <recommendedName>
        <fullName evidence="4">Alpha and gamma adaptin binding protein p34-domain-containing protein</fullName>
    </recommendedName>
</protein>
<reference evidence="2 3" key="1">
    <citation type="submission" date="2016-07" db="EMBL/GenBank/DDBJ databases">
        <title>Pervasive Adenine N6-methylation of Active Genes in Fungi.</title>
        <authorList>
            <consortium name="DOE Joint Genome Institute"/>
            <person name="Mondo S.J."/>
            <person name="Dannebaum R.O."/>
            <person name="Kuo R.C."/>
            <person name="Labutti K."/>
            <person name="Haridas S."/>
            <person name="Kuo A."/>
            <person name="Salamov A."/>
            <person name="Ahrendt S.R."/>
            <person name="Lipzen A."/>
            <person name="Sullivan W."/>
            <person name="Andreopoulos W.B."/>
            <person name="Clum A."/>
            <person name="Lindquist E."/>
            <person name="Daum C."/>
            <person name="Ramamoorthy G.K."/>
            <person name="Gryganskyi A."/>
            <person name="Culley D."/>
            <person name="Magnuson J.K."/>
            <person name="James T.Y."/>
            <person name="O'Malley M.A."/>
            <person name="Stajich J.E."/>
            <person name="Spatafora J.W."/>
            <person name="Visel A."/>
            <person name="Grigoriev I.V."/>
        </authorList>
    </citation>
    <scope>NUCLEOTIDE SEQUENCE [LARGE SCALE GENOMIC DNA]</scope>
    <source>
        <strain evidence="2 3">NRRL 3116</strain>
    </source>
</reference>
<dbReference type="Gene3D" id="3.40.50.11960">
    <property type="match status" value="1"/>
</dbReference>